<evidence type="ECO:0000256" key="8">
    <source>
        <dbReference type="SAM" id="Phobius"/>
    </source>
</evidence>
<keyword evidence="6 8" id="KW-1133">Transmembrane helix</keyword>
<dbReference type="Pfam" id="PF25301">
    <property type="entry name" value="CUT_C"/>
    <property type="match status" value="1"/>
</dbReference>
<keyword evidence="5 9" id="KW-0732">Signal</keyword>
<gene>
    <name evidence="11" type="ORF">BV898_02920</name>
</gene>
<evidence type="ECO:0000256" key="9">
    <source>
        <dbReference type="SAM" id="SignalP"/>
    </source>
</evidence>
<dbReference type="Proteomes" id="UP000192578">
    <property type="component" value="Unassembled WGS sequence"/>
</dbReference>
<dbReference type="InterPro" id="IPR057475">
    <property type="entry name" value="CUT_C"/>
</dbReference>
<comment type="caution">
    <text evidence="11">The sequence shown here is derived from an EMBL/GenBank/DDBJ whole genome shotgun (WGS) entry which is preliminary data.</text>
</comment>
<evidence type="ECO:0000256" key="6">
    <source>
        <dbReference type="ARBA" id="ARBA00022989"/>
    </source>
</evidence>
<dbReference type="PANTHER" id="PTHR22907:SF54">
    <property type="entry name" value="GH04558P"/>
    <property type="match status" value="1"/>
</dbReference>
<keyword evidence="7 8" id="KW-0472">Membrane</keyword>
<evidence type="ECO:0000256" key="4">
    <source>
        <dbReference type="ARBA" id="ARBA00022692"/>
    </source>
</evidence>
<evidence type="ECO:0000256" key="2">
    <source>
        <dbReference type="ARBA" id="ARBA00022460"/>
    </source>
</evidence>
<dbReference type="OrthoDB" id="6139674at2759"/>
<evidence type="ECO:0000313" key="11">
    <source>
        <dbReference type="EMBL" id="OQV23187.1"/>
    </source>
</evidence>
<proteinExistence type="predicted"/>
<dbReference type="GO" id="GO:0005886">
    <property type="term" value="C:plasma membrane"/>
    <property type="evidence" value="ECO:0007669"/>
    <property type="project" value="UniProtKB-SubCell"/>
</dbReference>
<feature type="signal peptide" evidence="9">
    <location>
        <begin position="1"/>
        <end position="28"/>
    </location>
</feature>
<evidence type="ECO:0000259" key="10">
    <source>
        <dbReference type="PROSITE" id="PS51034"/>
    </source>
</evidence>
<feature type="domain" description="ZP" evidence="10">
    <location>
        <begin position="41"/>
        <end position="289"/>
    </location>
</feature>
<evidence type="ECO:0000256" key="5">
    <source>
        <dbReference type="ARBA" id="ARBA00022729"/>
    </source>
</evidence>
<organism evidence="11 12">
    <name type="scientific">Hypsibius exemplaris</name>
    <name type="common">Freshwater tardigrade</name>
    <dbReference type="NCBI Taxonomy" id="2072580"/>
    <lineage>
        <taxon>Eukaryota</taxon>
        <taxon>Metazoa</taxon>
        <taxon>Ecdysozoa</taxon>
        <taxon>Tardigrada</taxon>
        <taxon>Eutardigrada</taxon>
        <taxon>Parachela</taxon>
        <taxon>Hypsibioidea</taxon>
        <taxon>Hypsibiidae</taxon>
        <taxon>Hypsibius</taxon>
    </lineage>
</organism>
<name>A0A1W0X6P3_HYPEX</name>
<feature type="transmembrane region" description="Helical" evidence="8">
    <location>
        <begin position="364"/>
        <end position="387"/>
    </location>
</feature>
<sequence length="416" mass="45750">MELRIYSPGGIILQPILALLLGISVVIADELGNLVQEVNVECNPSDIRLKIRTSEPYAGRIYPRGLGKSICERSFSPNNGNSSSNSSTLTEFIIPLTSCNTVLQDIPTGLEYQNTIVIQVHRSLVTQSDKIYNVRCKYEAMNTTIVASMNMSDTLPAMQLESTALLPPVSMTIYKGSSESRVMADFVTIGDPVALVINLPRQATYGMLVKDCVVKDGVDMGGSQPLIDSKGCPVDSTLFGSFVYSADLTQAYVIFRAHKFPYTDSLFYECAIKFCLKVGGDCQRLSVPPNCDRQQQRYRRASHNNDTSHLADDKMVAVVRGITVREPTAEASVSMAEQSDLYPATELAQPVNTSGQWCVPRSTFAIILAVSTFLIVVSTTVFIAMVLEKRRRRVGKKTNSDVYSSIYMSHYGAALR</sequence>
<keyword evidence="12" id="KW-1185">Reference proteome</keyword>
<dbReference type="PROSITE" id="PS51034">
    <property type="entry name" value="ZP_2"/>
    <property type="match status" value="1"/>
</dbReference>
<reference evidence="12" key="1">
    <citation type="submission" date="2017-01" db="EMBL/GenBank/DDBJ databases">
        <title>Comparative genomics of anhydrobiosis in the tardigrade Hypsibius dujardini.</title>
        <authorList>
            <person name="Yoshida Y."/>
            <person name="Koutsovoulos G."/>
            <person name="Laetsch D."/>
            <person name="Stevens L."/>
            <person name="Kumar S."/>
            <person name="Horikawa D."/>
            <person name="Ishino K."/>
            <person name="Komine S."/>
            <person name="Tomita M."/>
            <person name="Blaxter M."/>
            <person name="Arakawa K."/>
        </authorList>
    </citation>
    <scope>NUCLEOTIDE SEQUENCE [LARGE SCALE GENOMIC DNA]</scope>
    <source>
        <strain evidence="12">Z151</strain>
    </source>
</reference>
<dbReference type="AlphaFoldDB" id="A0A1W0X6P3"/>
<keyword evidence="4 8" id="KW-0812">Transmembrane</keyword>
<dbReference type="GO" id="GO:0042302">
    <property type="term" value="F:structural constituent of cuticle"/>
    <property type="evidence" value="ECO:0007669"/>
    <property type="project" value="UniProtKB-KW"/>
</dbReference>
<dbReference type="InterPro" id="IPR001507">
    <property type="entry name" value="ZP_dom"/>
</dbReference>
<evidence type="ECO:0000313" key="12">
    <source>
        <dbReference type="Proteomes" id="UP000192578"/>
    </source>
</evidence>
<dbReference type="EMBL" id="MTYJ01000013">
    <property type="protein sequence ID" value="OQV23187.1"/>
    <property type="molecule type" value="Genomic_DNA"/>
</dbReference>
<comment type="subcellular location">
    <subcellularLocation>
        <location evidence="1">Cell membrane</location>
        <topology evidence="1">Single-pass type I membrane protein</topology>
    </subcellularLocation>
</comment>
<dbReference type="Gene3D" id="2.60.40.3210">
    <property type="entry name" value="Zona pellucida, ZP-N domain"/>
    <property type="match status" value="1"/>
</dbReference>
<evidence type="ECO:0000256" key="7">
    <source>
        <dbReference type="ARBA" id="ARBA00023136"/>
    </source>
</evidence>
<evidence type="ECO:0000256" key="3">
    <source>
        <dbReference type="ARBA" id="ARBA00022475"/>
    </source>
</evidence>
<dbReference type="PANTHER" id="PTHR22907">
    <property type="entry name" value="GH04558P"/>
    <property type="match status" value="1"/>
</dbReference>
<dbReference type="InterPro" id="IPR051962">
    <property type="entry name" value="Cuticlin"/>
</dbReference>
<feature type="chain" id="PRO_5013343107" evidence="9">
    <location>
        <begin position="29"/>
        <end position="416"/>
    </location>
</feature>
<dbReference type="SMART" id="SM00241">
    <property type="entry name" value="ZP"/>
    <property type="match status" value="1"/>
</dbReference>
<keyword evidence="2" id="KW-0193">Cuticle</keyword>
<protein>
    <submittedName>
        <fullName evidence="11">Cuticlin-1</fullName>
    </submittedName>
</protein>
<accession>A0A1W0X6P3</accession>
<keyword evidence="3" id="KW-1003">Cell membrane</keyword>
<evidence type="ECO:0000256" key="1">
    <source>
        <dbReference type="ARBA" id="ARBA00004251"/>
    </source>
</evidence>
<dbReference type="InterPro" id="IPR056953">
    <property type="entry name" value="CUT_N"/>
</dbReference>
<dbReference type="Pfam" id="PF25057">
    <property type="entry name" value="CUT_N"/>
    <property type="match status" value="1"/>
</dbReference>